<evidence type="ECO:0000313" key="9">
    <source>
        <dbReference type="EMBL" id="CAA2966606.1"/>
    </source>
</evidence>
<dbReference type="SUPFAM" id="SSF52540">
    <property type="entry name" value="P-loop containing nucleoside triphosphate hydrolases"/>
    <property type="match status" value="1"/>
</dbReference>
<evidence type="ECO:0000256" key="2">
    <source>
        <dbReference type="ARBA" id="ARBA00022801"/>
    </source>
</evidence>
<feature type="compositionally biased region" description="Polar residues" evidence="5">
    <location>
        <begin position="1045"/>
        <end position="1054"/>
    </location>
</feature>
<dbReference type="Gramene" id="OE9A076502T2">
    <property type="protein sequence ID" value="OE9A076502C2"/>
    <property type="gene ID" value="OE9A076502"/>
</dbReference>
<feature type="compositionally biased region" description="Basic and acidic residues" evidence="5">
    <location>
        <begin position="1089"/>
        <end position="1104"/>
    </location>
</feature>
<keyword evidence="3" id="KW-0347">Helicase</keyword>
<dbReference type="InterPro" id="IPR041679">
    <property type="entry name" value="DNA2/NAM7-like_C"/>
</dbReference>
<dbReference type="GO" id="GO:0005694">
    <property type="term" value="C:chromosome"/>
    <property type="evidence" value="ECO:0007669"/>
    <property type="project" value="UniProtKB-ARBA"/>
</dbReference>
<evidence type="ECO:0000259" key="6">
    <source>
        <dbReference type="Pfam" id="PF13086"/>
    </source>
</evidence>
<dbReference type="InterPro" id="IPR045055">
    <property type="entry name" value="DNA2/NAM7-like"/>
</dbReference>
<feature type="compositionally biased region" description="Low complexity" evidence="5">
    <location>
        <begin position="2333"/>
        <end position="2345"/>
    </location>
</feature>
<organism evidence="9 10">
    <name type="scientific">Olea europaea subsp. europaea</name>
    <dbReference type="NCBI Taxonomy" id="158383"/>
    <lineage>
        <taxon>Eukaryota</taxon>
        <taxon>Viridiplantae</taxon>
        <taxon>Streptophyta</taxon>
        <taxon>Embryophyta</taxon>
        <taxon>Tracheophyta</taxon>
        <taxon>Spermatophyta</taxon>
        <taxon>Magnoliopsida</taxon>
        <taxon>eudicotyledons</taxon>
        <taxon>Gunneridae</taxon>
        <taxon>Pentapetalae</taxon>
        <taxon>asterids</taxon>
        <taxon>lamiids</taxon>
        <taxon>Lamiales</taxon>
        <taxon>Oleaceae</taxon>
        <taxon>Oleeae</taxon>
        <taxon>Olea</taxon>
    </lineage>
</organism>
<dbReference type="GO" id="GO:0004386">
    <property type="term" value="F:helicase activity"/>
    <property type="evidence" value="ECO:0007669"/>
    <property type="project" value="UniProtKB-KW"/>
</dbReference>
<dbReference type="FunFam" id="3.40.50.300:FF:000326">
    <property type="entry name" value="P-loop containing nucleoside triphosphate hydrolase"/>
    <property type="match status" value="1"/>
</dbReference>
<gene>
    <name evidence="9" type="ORF">OLEA9_A076502</name>
</gene>
<evidence type="ECO:0000313" key="10">
    <source>
        <dbReference type="Proteomes" id="UP000594638"/>
    </source>
</evidence>
<dbReference type="InterPro" id="IPR047187">
    <property type="entry name" value="SF1_C_Upf1"/>
</dbReference>
<dbReference type="GO" id="GO:0005524">
    <property type="term" value="F:ATP binding"/>
    <property type="evidence" value="ECO:0007669"/>
    <property type="project" value="UniProtKB-KW"/>
</dbReference>
<dbReference type="InterPro" id="IPR056474">
    <property type="entry name" value="SEN1_barrel"/>
</dbReference>
<keyword evidence="1" id="KW-0547">Nucleotide-binding</keyword>
<feature type="region of interest" description="Disordered" evidence="5">
    <location>
        <begin position="2138"/>
        <end position="2168"/>
    </location>
</feature>
<dbReference type="CDD" id="cd18808">
    <property type="entry name" value="SF1_C_Upf1"/>
    <property type="match status" value="1"/>
</dbReference>
<dbReference type="EMBL" id="CACTIH010001864">
    <property type="protein sequence ID" value="CAA2966606.1"/>
    <property type="molecule type" value="Genomic_DNA"/>
</dbReference>
<dbReference type="Pfam" id="PF13086">
    <property type="entry name" value="AAA_11"/>
    <property type="match status" value="1"/>
</dbReference>
<evidence type="ECO:0000256" key="1">
    <source>
        <dbReference type="ARBA" id="ARBA00022741"/>
    </source>
</evidence>
<feature type="compositionally biased region" description="Polar residues" evidence="5">
    <location>
        <begin position="2229"/>
        <end position="2243"/>
    </location>
</feature>
<dbReference type="PANTHER" id="PTHR10887">
    <property type="entry name" value="DNA2/NAM7 HELICASE FAMILY"/>
    <property type="match status" value="1"/>
</dbReference>
<reference evidence="9 10" key="1">
    <citation type="submission" date="2019-12" db="EMBL/GenBank/DDBJ databases">
        <authorList>
            <person name="Alioto T."/>
            <person name="Alioto T."/>
            <person name="Gomez Garrido J."/>
        </authorList>
    </citation>
    <scope>NUCLEOTIDE SEQUENCE [LARGE SCALE GENOMIC DNA]</scope>
</reference>
<feature type="compositionally biased region" description="Basic and acidic residues" evidence="5">
    <location>
        <begin position="2253"/>
        <end position="2271"/>
    </location>
</feature>
<feature type="domain" description="Helicase SEN1 beta-barrel" evidence="8">
    <location>
        <begin position="1309"/>
        <end position="1414"/>
    </location>
</feature>
<sequence>MAKMAVSRRELLERWTAIEEEDDDDALSSHPVKRRRFRQLKEEWFSDAFNFLIYLPKENHIWCGYWDLMGPLLETFYNYFKDERADSPLKLLWNRISEEMRSCVQCIHQHHQAQEMYGTEYELSSIGPLLDVLHTLDEERISQQLQDLNARIARGEYDPASHYGEVASVVFEVLSFPILLDDQYLVTEFQIFIEAIDNFHELKLAGNQQYPGVYVLLFLKSRRTRSIGFRLAGHMGKLRRSTDLNPLQHLLKKCICILESESTQSSKETSRPRVQLDRIAVWLGMKAFLGFLEPPAFEEGILNRHPIFLSIVLNHISDDSLEFSHAVNCLRLLFEKLGCKLWLRATLSPSVMRNTLLGQCFHTRNEKSHKEIFDLFSPFLQSLEALQDGEHEKQRRHFLYFLLHQVTVSSNFSMLMRKKACQIALLIVLRGYKMNPPCPPSECAHMWGPSLVSSLKDLVLHSSLRQPALDLIQTIIVSDASALISMVLSGQLRSCNKPSGPTSFGIEDDDEEPLFVLDIEDNDVSCWKEFSLQKKMTSQVYGEWMCIPKLWFDVLVEIDPLALPVTFSKSVFWALSRFSMVEPENREEMALPVRNWLSTFASEMSSLFGWKVPSGADDGGDGAESRNSVKSSSMCLPLVRAFKRLAAHYTVRMEQGVLTKQWTWEPMMSDSIFLLLVDPNDNTRRVAKLILEQVSGMHGATHCLQFLCSSRSSWPAIFTGVRHALRLVQLDSVLLNFPTLHHFFFVLCKLLKEGNLCIETGSQKLSEASDVAKFSSQGGFLKQPVFDSSPTKVHGHSSTVSSTSWDTFSCLLAEIAWPSIQKCLAKGKTFIDSKVSQMTCIRLLEITPLVFERLSRNSGIMLENIDAIEWLHDLSDWGKSSSDTVVRYWKQTLASLLGLIKASCSNKAASAITDIEKLISDENPFTGEVNKQIATLSGLLLDKGSAFNKTGIKSKSSPFDNSLTEDSEKLFSGATKMHIVDSEPLINREKDHLVVLSDDEDEPNITFKKGVHSLVRSSQSMFGDKSVGASSAGRALKADLHEMHSTSGLSSQPETYRPGSPDCNDLITHKMGTYTPEDKQIPESPSKTKQSDSMRKQVNKKDDINDLFPSHNNYNARKISDETINSKSLDSSIPQKYPNIRALSDRSITSKSKDQQGMNKVTKSIDLVIKEVVWDTEEDPWEFSLFKPLRSQQTPVTRPSTSGPKRQVIQLNLPVENRSGSYRLDGRVRRFKPPSLDDWFRPILELDFFVAVGLKPGNDEVDKNASKLKEVPVCFQSPDEYVEIFRPLVLEEFKAQLRSSFQEMASVEEMCCGSISVLSVEKVDNFQFVRVVYDENKSNVSKICFESDLILLTRQPLKNSFHDVHIVGKVERREKDNKRRLNILVIRVYLQGCSRLNRARKLLTDRSKWFLYRVMSITSQLREFQALSSIREIPLLPIVLNPVNYFSGHREIRNENIIRLSQPLQQVLKSSYNDGQLQAINAAIGPFDLKKDFELSLIQGPPGTGKTRTIVAIASGLLALFQMKDSKRLPSDYLKCSNVSSTKQRMSQSAAIARAWQDAALARQHNDDLEKNNKSTGSCTRGRILICAQSNAAVDELVARITSKGLYGRDGMMFKPYLVRVGNEKTVHPNSLPFFIDTLVDNCLAEERRNANDEKNDIDGDSLTVLRFKLEQLVDRIRYYEAKRANVEEVNSNSSNLLEGEDIKELSDAELGARLRALYDKKKKIYTDISVAQAKEKKASEEIKALKHKFRKTILKEAEIVVTTLSGCGGDLYGVCSESILNHKFTSPSENSLFDAVVIDEAAQALEPATLIPLQLLKSKGTKCIMVGDPKQLPATVLSNVASKYMFQCSMFERLQRANHPIIMLTHQYRMHPEICRFPSFHFYDGKLLNGDQMSSKAASFHETRALGPYVFFDIIDGQEQHGKNSATLSLYNECEAAAAVEVLKFFRKRYPSEFFGGRIGIITPYKSQLSLLRTRFSGAFGSAITAEMEFNTVDGFQGREVDILLLSTVRAAGAEEPRINSSNLGFVADVRRMNVSLTRAKLSLWILGNSRTLQTNQTWASLVEDAKQRNLIISGTRPYSSMFKFASENRPASGNSANQSSLSRNVGIVEAANEHGETQKKIRKHTSERKRKIGIGTQSVTTTGENDHAFPPAKDATKDNKTRSRDGSNVQLIKDVATVEIEYSKDKTTNGVKPAVKGHQVNSKESWCNPTNEHQNNMGKSDVGKGENSGNTRSDFSNSGKGSLSHKHLKRIATDDRGSKPVKHDERGQKMEMGTSSSARSHKQKDEVGDGASNEVEVPKNSIMKRKQQREAVDALLSSALIPMKKPESSRKSSSAKRTLSTSSGDDQVRRPKPRKDR</sequence>
<keyword evidence="2" id="KW-0378">Hydrolase</keyword>
<dbReference type="Pfam" id="PF13087">
    <property type="entry name" value="AAA_12"/>
    <property type="match status" value="1"/>
</dbReference>
<proteinExistence type="predicted"/>
<comment type="caution">
    <text evidence="9">The sequence shown here is derived from an EMBL/GenBank/DDBJ whole genome shotgun (WGS) entry which is preliminary data.</text>
</comment>
<evidence type="ECO:0000259" key="7">
    <source>
        <dbReference type="Pfam" id="PF13087"/>
    </source>
</evidence>
<evidence type="ECO:0000256" key="4">
    <source>
        <dbReference type="ARBA" id="ARBA00022840"/>
    </source>
</evidence>
<protein>
    <submittedName>
        <fullName evidence="9">Uncharacterized protein</fullName>
    </submittedName>
</protein>
<evidence type="ECO:0000259" key="8">
    <source>
        <dbReference type="Pfam" id="PF23576"/>
    </source>
</evidence>
<dbReference type="Gene3D" id="3.40.50.300">
    <property type="entry name" value="P-loop containing nucleotide triphosphate hydrolases"/>
    <property type="match status" value="2"/>
</dbReference>
<feature type="compositionally biased region" description="Basic and acidic residues" evidence="5">
    <location>
        <begin position="2156"/>
        <end position="2167"/>
    </location>
</feature>
<evidence type="ECO:0000256" key="3">
    <source>
        <dbReference type="ARBA" id="ARBA00022806"/>
    </source>
</evidence>
<name>A0A8S0QD47_OLEEU</name>
<dbReference type="Proteomes" id="UP000594638">
    <property type="component" value="Unassembled WGS sequence"/>
</dbReference>
<feature type="domain" description="DNA2/NAM7 helicase-like C-terminal" evidence="7">
    <location>
        <begin position="1848"/>
        <end position="2051"/>
    </location>
</feature>
<feature type="domain" description="DNA2/NAM7 helicase helicase" evidence="6">
    <location>
        <begin position="1472"/>
        <end position="1840"/>
    </location>
</feature>
<keyword evidence="10" id="KW-1185">Reference proteome</keyword>
<dbReference type="InterPro" id="IPR027417">
    <property type="entry name" value="P-loop_NTPase"/>
</dbReference>
<dbReference type="PANTHER" id="PTHR10887:SF495">
    <property type="entry name" value="HELICASE SENATAXIN ISOFORM X1-RELATED"/>
    <property type="match status" value="1"/>
</dbReference>
<feature type="region of interest" description="Disordered" evidence="5">
    <location>
        <begin position="1043"/>
        <end position="1114"/>
    </location>
</feature>
<dbReference type="CDD" id="cd18042">
    <property type="entry name" value="DEXXQc_SETX"/>
    <property type="match status" value="1"/>
</dbReference>
<accession>A0A8S0QD47</accession>
<dbReference type="GO" id="GO:0016787">
    <property type="term" value="F:hydrolase activity"/>
    <property type="evidence" value="ECO:0007669"/>
    <property type="project" value="UniProtKB-KW"/>
</dbReference>
<evidence type="ECO:0000256" key="5">
    <source>
        <dbReference type="SAM" id="MobiDB-lite"/>
    </source>
</evidence>
<dbReference type="InterPro" id="IPR041677">
    <property type="entry name" value="DNA2/NAM7_AAA_11"/>
</dbReference>
<keyword evidence="4" id="KW-0067">ATP-binding</keyword>
<feature type="compositionally biased region" description="Polar residues" evidence="5">
    <location>
        <begin position="2201"/>
        <end position="2220"/>
    </location>
</feature>
<dbReference type="Pfam" id="PF23576">
    <property type="entry name" value="SEN1_barrel"/>
    <property type="match status" value="1"/>
</dbReference>
<feature type="region of interest" description="Disordered" evidence="5">
    <location>
        <begin position="2191"/>
        <end position="2359"/>
    </location>
</feature>
<dbReference type="OrthoDB" id="6513042at2759"/>